<proteinExistence type="predicted"/>
<accession>A0A8H4VJU2</accession>
<gene>
    <name evidence="1" type="ORF">D9613_006534</name>
</gene>
<dbReference type="EMBL" id="JAACJL010000058">
    <property type="protein sequence ID" value="KAF4610545.1"/>
    <property type="molecule type" value="Genomic_DNA"/>
</dbReference>
<evidence type="ECO:0000313" key="2">
    <source>
        <dbReference type="Proteomes" id="UP000521872"/>
    </source>
</evidence>
<dbReference type="AlphaFoldDB" id="A0A8H4VJU2"/>
<dbReference type="Proteomes" id="UP000521872">
    <property type="component" value="Unassembled WGS sequence"/>
</dbReference>
<reference evidence="1 2" key="1">
    <citation type="submission" date="2019-12" db="EMBL/GenBank/DDBJ databases">
        <authorList>
            <person name="Floudas D."/>
            <person name="Bentzer J."/>
            <person name="Ahren D."/>
            <person name="Johansson T."/>
            <person name="Persson P."/>
            <person name="Tunlid A."/>
        </authorList>
    </citation>
    <scope>NUCLEOTIDE SEQUENCE [LARGE SCALE GENOMIC DNA]</scope>
    <source>
        <strain evidence="1 2">CBS 102.39</strain>
    </source>
</reference>
<keyword evidence="2" id="KW-1185">Reference proteome</keyword>
<evidence type="ECO:0000313" key="1">
    <source>
        <dbReference type="EMBL" id="KAF4610545.1"/>
    </source>
</evidence>
<comment type="caution">
    <text evidence="1">The sequence shown here is derived from an EMBL/GenBank/DDBJ whole genome shotgun (WGS) entry which is preliminary data.</text>
</comment>
<protein>
    <submittedName>
        <fullName evidence="1">Uncharacterized protein</fullName>
    </submittedName>
</protein>
<organism evidence="1 2">
    <name type="scientific">Agrocybe pediades</name>
    <dbReference type="NCBI Taxonomy" id="84607"/>
    <lineage>
        <taxon>Eukaryota</taxon>
        <taxon>Fungi</taxon>
        <taxon>Dikarya</taxon>
        <taxon>Basidiomycota</taxon>
        <taxon>Agaricomycotina</taxon>
        <taxon>Agaricomycetes</taxon>
        <taxon>Agaricomycetidae</taxon>
        <taxon>Agaricales</taxon>
        <taxon>Agaricineae</taxon>
        <taxon>Strophariaceae</taxon>
        <taxon>Agrocybe</taxon>
    </lineage>
</organism>
<name>A0A8H4VJU2_9AGAR</name>
<sequence>MKKVDNNIPASIRFLKLLDMERCKFTLDLFFFSDVIRILSAYFHHFEGERLTVQREPLTVYLAPFTVGMKGGPRDFSTVLQTCSWSRIPDIDLLFQAFADSYWYETAEELLLTICITRLPDLRILLASLPPVKSLKISAAVFAQIHKWGQLGTCAELLPALEEVEVHDIDSVDEETVVMLREFSDSRISCGGKLFRAYTSASIPDHSLGYE</sequence>